<organism evidence="2 3">
    <name type="scientific">Advenella kashmirensis W13003</name>
    <dbReference type="NCBI Taxonomy" id="1424334"/>
    <lineage>
        <taxon>Bacteria</taxon>
        <taxon>Pseudomonadati</taxon>
        <taxon>Pseudomonadota</taxon>
        <taxon>Betaproteobacteria</taxon>
        <taxon>Burkholderiales</taxon>
        <taxon>Alcaligenaceae</taxon>
    </lineage>
</organism>
<protein>
    <submittedName>
        <fullName evidence="2">Lactoylglutathione lyase</fullName>
    </submittedName>
</protein>
<dbReference type="RefSeq" id="WP_024004020.1">
    <property type="nucleotide sequence ID" value="NZ_KI650979.1"/>
</dbReference>
<evidence type="ECO:0000313" key="3">
    <source>
        <dbReference type="Proteomes" id="UP000018733"/>
    </source>
</evidence>
<dbReference type="InterPro" id="IPR029068">
    <property type="entry name" value="Glyas_Bleomycin-R_OHBP_Dase"/>
</dbReference>
<dbReference type="InterPro" id="IPR037523">
    <property type="entry name" value="VOC_core"/>
</dbReference>
<dbReference type="GO" id="GO:0016829">
    <property type="term" value="F:lyase activity"/>
    <property type="evidence" value="ECO:0007669"/>
    <property type="project" value="UniProtKB-KW"/>
</dbReference>
<keyword evidence="2" id="KW-0456">Lyase</keyword>
<reference evidence="2 3" key="1">
    <citation type="journal article" date="2014" name="Genome Announc.">
        <title>Draft Genome Sequence of Advenella kashmirensis Strain W13003, a Polycyclic Aromatic Hydrocarbon-Degrading Bacterium.</title>
        <authorList>
            <person name="Wang X."/>
            <person name="Jin D."/>
            <person name="Zhou L."/>
            <person name="Wu L."/>
            <person name="An W."/>
            <person name="Zhao L."/>
        </authorList>
    </citation>
    <scope>NUCLEOTIDE SEQUENCE [LARGE SCALE GENOMIC DNA]</scope>
    <source>
        <strain evidence="2 3">W13003</strain>
    </source>
</reference>
<dbReference type="PROSITE" id="PS51819">
    <property type="entry name" value="VOC"/>
    <property type="match status" value="1"/>
</dbReference>
<dbReference type="AlphaFoldDB" id="V8QXU6"/>
<dbReference type="STRING" id="1424334.W822_04785"/>
<dbReference type="InterPro" id="IPR004360">
    <property type="entry name" value="Glyas_Fos-R_dOase_dom"/>
</dbReference>
<comment type="caution">
    <text evidence="2">The sequence shown here is derived from an EMBL/GenBank/DDBJ whole genome shotgun (WGS) entry which is preliminary data.</text>
</comment>
<name>V8QXU6_9BURK</name>
<feature type="domain" description="VOC" evidence="1">
    <location>
        <begin position="17"/>
        <end position="131"/>
    </location>
</feature>
<dbReference type="EMBL" id="AYXT01000001">
    <property type="protein sequence ID" value="ETF04467.1"/>
    <property type="molecule type" value="Genomic_DNA"/>
</dbReference>
<dbReference type="SUPFAM" id="SSF54593">
    <property type="entry name" value="Glyoxalase/Bleomycin resistance protein/Dihydroxybiphenyl dioxygenase"/>
    <property type="match status" value="1"/>
</dbReference>
<gene>
    <name evidence="2" type="ORF">W822_04785</name>
</gene>
<proteinExistence type="predicted"/>
<dbReference type="OrthoDB" id="9795306at2"/>
<dbReference type="Pfam" id="PF00903">
    <property type="entry name" value="Glyoxalase"/>
    <property type="match status" value="1"/>
</dbReference>
<dbReference type="HOGENOM" id="CLU_1773440_0_0_4"/>
<dbReference type="Proteomes" id="UP000018733">
    <property type="component" value="Unassembled WGS sequence"/>
</dbReference>
<keyword evidence="3" id="KW-1185">Reference proteome</keyword>
<accession>V8QXU6</accession>
<evidence type="ECO:0000313" key="2">
    <source>
        <dbReference type="EMBL" id="ETF04467.1"/>
    </source>
</evidence>
<evidence type="ECO:0000259" key="1">
    <source>
        <dbReference type="PROSITE" id="PS51819"/>
    </source>
</evidence>
<dbReference type="Gene3D" id="3.10.180.10">
    <property type="entry name" value="2,3-Dihydroxybiphenyl 1,2-Dioxygenase, domain 1"/>
    <property type="match status" value="1"/>
</dbReference>
<sequence length="146" mass="16766">MMSGEFRLPYGSDKRYHLHHPHIICSDIDVTLDFYQRWFDAEVKWDGLYAGTRNVFLKIGIGAMHLYEKKIDATPRNAIHHIGIQVAGLEDLYQRMRAAGVLIRNPIRQSDGGGYFMLEAPDHVLLELFEPGPLRSAEVLAYYGYK</sequence>
<dbReference type="PATRIC" id="fig|1424334.3.peg.969"/>
<dbReference type="CDD" id="cd06587">
    <property type="entry name" value="VOC"/>
    <property type="match status" value="1"/>
</dbReference>